<evidence type="ECO:0000313" key="5">
    <source>
        <dbReference type="Proteomes" id="UP001172055"/>
    </source>
</evidence>
<sequence length="198" mass="21525">MKKKTIYVATTAGVLAFGGMVFANTDSVDNETTTAPKQATAVGSQSTAKVSEDFLSFDEISKKALEIADGTITDIEFDDYQNKHHYDVEIYHNGYEYDLKLDAASGEVLEQKREKEDDDDDVEKALATEGLIASDKAIEAALTVAKGTVTEVSLDEDDGVISYEIELKDGKTEHEVSVDALDGSILEHESGDDDNDDD</sequence>
<feature type="chain" id="PRO_5045880760" evidence="2">
    <location>
        <begin position="24"/>
        <end position="198"/>
    </location>
</feature>
<dbReference type="RefSeq" id="WP_301723073.1">
    <property type="nucleotide sequence ID" value="NZ_JAUJWV010000001.1"/>
</dbReference>
<feature type="region of interest" description="Disordered" evidence="1">
    <location>
        <begin position="172"/>
        <end position="198"/>
    </location>
</feature>
<dbReference type="Pfam" id="PF03413">
    <property type="entry name" value="PepSY"/>
    <property type="match status" value="2"/>
</dbReference>
<proteinExistence type="predicted"/>
<keyword evidence="5" id="KW-1185">Reference proteome</keyword>
<evidence type="ECO:0000256" key="1">
    <source>
        <dbReference type="SAM" id="MobiDB-lite"/>
    </source>
</evidence>
<accession>A0ABT8N0N3</accession>
<evidence type="ECO:0000313" key="4">
    <source>
        <dbReference type="EMBL" id="MDN7241440.1"/>
    </source>
</evidence>
<dbReference type="Proteomes" id="UP001172055">
    <property type="component" value="Unassembled WGS sequence"/>
</dbReference>
<gene>
    <name evidence="4" type="ORF">QWY14_06525</name>
</gene>
<dbReference type="InterPro" id="IPR025711">
    <property type="entry name" value="PepSY"/>
</dbReference>
<comment type="caution">
    <text evidence="4">The sequence shown here is derived from an EMBL/GenBank/DDBJ whole genome shotgun (WGS) entry which is preliminary data.</text>
</comment>
<evidence type="ECO:0000256" key="2">
    <source>
        <dbReference type="SAM" id="SignalP"/>
    </source>
</evidence>
<protein>
    <submittedName>
        <fullName evidence="4">PepSY domain-containing protein</fullName>
    </submittedName>
</protein>
<evidence type="ECO:0000259" key="3">
    <source>
        <dbReference type="Pfam" id="PF03413"/>
    </source>
</evidence>
<name>A0ABT8N0N3_9BACL</name>
<dbReference type="Gene3D" id="3.10.450.40">
    <property type="match status" value="2"/>
</dbReference>
<dbReference type="EMBL" id="JAUJWV010000001">
    <property type="protein sequence ID" value="MDN7241440.1"/>
    <property type="molecule type" value="Genomic_DNA"/>
</dbReference>
<keyword evidence="2" id="KW-0732">Signal</keyword>
<feature type="domain" description="PepSY" evidence="3">
    <location>
        <begin position="55"/>
        <end position="111"/>
    </location>
</feature>
<reference evidence="4 5" key="1">
    <citation type="submission" date="2023-06" db="EMBL/GenBank/DDBJ databases">
        <title>Novel species in genus Planococcus.</title>
        <authorList>
            <person name="Ning S."/>
        </authorList>
    </citation>
    <scope>NUCLEOTIDE SEQUENCE [LARGE SCALE GENOMIC DNA]</scope>
    <source>
        <strain evidence="4 5">N028</strain>
    </source>
</reference>
<feature type="domain" description="PepSY" evidence="3">
    <location>
        <begin position="132"/>
        <end position="189"/>
    </location>
</feature>
<organism evidence="4 5">
    <name type="scientific">Planococcus shixiaomingii</name>
    <dbReference type="NCBI Taxonomy" id="3058393"/>
    <lineage>
        <taxon>Bacteria</taxon>
        <taxon>Bacillati</taxon>
        <taxon>Bacillota</taxon>
        <taxon>Bacilli</taxon>
        <taxon>Bacillales</taxon>
        <taxon>Caryophanaceae</taxon>
        <taxon>Planococcus</taxon>
    </lineage>
</organism>
<feature type="signal peptide" evidence="2">
    <location>
        <begin position="1"/>
        <end position="23"/>
    </location>
</feature>